<evidence type="ECO:0000313" key="7">
    <source>
        <dbReference type="EMBL" id="STX09598.1"/>
    </source>
</evidence>
<name>A0A8B4QA88_9BACL</name>
<comment type="cofactor">
    <cofactor evidence="1">
        <name>(R)-lipoate</name>
        <dbReference type="ChEBI" id="CHEBI:83088"/>
    </cofactor>
</comment>
<organism evidence="7 9">
    <name type="scientific">Kurthia zopfii</name>
    <dbReference type="NCBI Taxonomy" id="1650"/>
    <lineage>
        <taxon>Bacteria</taxon>
        <taxon>Bacillati</taxon>
        <taxon>Bacillota</taxon>
        <taxon>Bacilli</taxon>
        <taxon>Bacillales</taxon>
        <taxon>Caryophanaceae</taxon>
        <taxon>Kurthia</taxon>
    </lineage>
</organism>
<evidence type="ECO:0000259" key="5">
    <source>
        <dbReference type="Pfam" id="PF00364"/>
    </source>
</evidence>
<gene>
    <name evidence="7" type="primary">pdhC_2</name>
    <name evidence="8" type="ORF">DFR61_11359</name>
    <name evidence="7" type="ORF">NCTC10597_01286</name>
</gene>
<evidence type="ECO:0000259" key="6">
    <source>
        <dbReference type="Pfam" id="PF02817"/>
    </source>
</evidence>
<dbReference type="Gene3D" id="4.10.320.10">
    <property type="entry name" value="E3-binding domain"/>
    <property type="match status" value="1"/>
</dbReference>
<dbReference type="RefSeq" id="WP_109349470.1">
    <property type="nucleotide sequence ID" value="NZ_BJUE01000027.1"/>
</dbReference>
<dbReference type="Pfam" id="PF00364">
    <property type="entry name" value="Biotin_lipoyl"/>
    <property type="match status" value="1"/>
</dbReference>
<keyword evidence="10" id="KW-1185">Reference proteome</keyword>
<dbReference type="EC" id="2.3.1.12" evidence="7"/>
<protein>
    <submittedName>
        <fullName evidence="8">Biotin-dependent enzyme</fullName>
    </submittedName>
    <submittedName>
        <fullName evidence="7">Dihydrolipoyllysine-residue acetyltransferase component of pyruvate dehydrogenase complex</fullName>
        <ecNumber evidence="7">2.3.1.12</ecNumber>
    </submittedName>
</protein>
<dbReference type="CDD" id="cd06849">
    <property type="entry name" value="lipoyl_domain"/>
    <property type="match status" value="1"/>
</dbReference>
<evidence type="ECO:0000313" key="9">
    <source>
        <dbReference type="Proteomes" id="UP000254330"/>
    </source>
</evidence>
<comment type="caution">
    <text evidence="7">The sequence shown here is derived from an EMBL/GenBank/DDBJ whole genome shotgun (WGS) entry which is preliminary data.</text>
</comment>
<proteinExistence type="inferred from homology"/>
<dbReference type="GO" id="GO:0031405">
    <property type="term" value="F:lipoic acid binding"/>
    <property type="evidence" value="ECO:0007669"/>
    <property type="project" value="TreeGrafter"/>
</dbReference>
<dbReference type="SUPFAM" id="SSF51230">
    <property type="entry name" value="Single hybrid motif"/>
    <property type="match status" value="1"/>
</dbReference>
<keyword evidence="7" id="KW-0670">Pyruvate</keyword>
<dbReference type="AlphaFoldDB" id="A0A8B4QA88"/>
<evidence type="ECO:0000256" key="1">
    <source>
        <dbReference type="ARBA" id="ARBA00001938"/>
    </source>
</evidence>
<dbReference type="EMBL" id="SNZG01000013">
    <property type="protein sequence ID" value="TDR39062.1"/>
    <property type="molecule type" value="Genomic_DNA"/>
</dbReference>
<reference evidence="7 9" key="1">
    <citation type="submission" date="2018-06" db="EMBL/GenBank/DDBJ databases">
        <authorList>
            <consortium name="Pathogen Informatics"/>
            <person name="Doyle S."/>
        </authorList>
    </citation>
    <scope>NUCLEOTIDE SEQUENCE [LARGE SCALE GENOMIC DNA]</scope>
    <source>
        <strain evidence="7 9">NCTC10597</strain>
    </source>
</reference>
<feature type="domain" description="Peripheral subunit-binding (PSBD)" evidence="6">
    <location>
        <begin position="100"/>
        <end position="133"/>
    </location>
</feature>
<keyword evidence="3 7" id="KW-0808">Transferase</keyword>
<dbReference type="InterPro" id="IPR011053">
    <property type="entry name" value="Single_hybrid_motif"/>
</dbReference>
<accession>A0A8B4QA88</accession>
<dbReference type="InterPro" id="IPR000089">
    <property type="entry name" value="Biotin_lipoyl"/>
</dbReference>
<dbReference type="InterPro" id="IPR036625">
    <property type="entry name" value="E3-bd_dom_sf"/>
</dbReference>
<dbReference type="EMBL" id="UGNP01000001">
    <property type="protein sequence ID" value="STX09598.1"/>
    <property type="molecule type" value="Genomic_DNA"/>
</dbReference>
<dbReference type="Gene3D" id="2.40.50.100">
    <property type="match status" value="1"/>
</dbReference>
<dbReference type="SUPFAM" id="SSF47005">
    <property type="entry name" value="Peripheral subunit-binding domain of 2-oxo acid dehydrogenase complex"/>
    <property type="match status" value="1"/>
</dbReference>
<evidence type="ECO:0000313" key="8">
    <source>
        <dbReference type="EMBL" id="TDR39062.1"/>
    </source>
</evidence>
<dbReference type="PANTHER" id="PTHR43178:SF5">
    <property type="entry name" value="LIPOAMIDE ACYLTRANSFERASE COMPONENT OF BRANCHED-CHAIN ALPHA-KETO ACID DEHYDROGENASE COMPLEX, MITOCHONDRIAL"/>
    <property type="match status" value="1"/>
</dbReference>
<dbReference type="Proteomes" id="UP000254330">
    <property type="component" value="Unassembled WGS sequence"/>
</dbReference>
<evidence type="ECO:0000256" key="2">
    <source>
        <dbReference type="ARBA" id="ARBA00007317"/>
    </source>
</evidence>
<reference evidence="8 10" key="2">
    <citation type="submission" date="2019-03" db="EMBL/GenBank/DDBJ databases">
        <title>Genomic Encyclopedia of Type Strains, Phase IV (KMG-IV): sequencing the most valuable type-strain genomes for metagenomic binning, comparative biology and taxonomic classification.</title>
        <authorList>
            <person name="Goeker M."/>
        </authorList>
    </citation>
    <scope>NUCLEOTIDE SEQUENCE [LARGE SCALE GENOMIC DNA]</scope>
    <source>
        <strain evidence="8 10">DSM 20580</strain>
    </source>
</reference>
<evidence type="ECO:0000256" key="4">
    <source>
        <dbReference type="ARBA" id="ARBA00023315"/>
    </source>
</evidence>
<evidence type="ECO:0000256" key="3">
    <source>
        <dbReference type="ARBA" id="ARBA00022679"/>
    </source>
</evidence>
<keyword evidence="4 7" id="KW-0012">Acyltransferase</keyword>
<dbReference type="Pfam" id="PF02817">
    <property type="entry name" value="E3_binding"/>
    <property type="match status" value="1"/>
</dbReference>
<feature type="domain" description="Lipoyl-binding" evidence="5">
    <location>
        <begin position="4"/>
        <end position="62"/>
    </location>
</feature>
<evidence type="ECO:0000313" key="10">
    <source>
        <dbReference type="Proteomes" id="UP000294641"/>
    </source>
</evidence>
<sequence>MTFQIKMPRLGLFMKEGKVAEWYKSIGEYVESGETICLVTNGTHFCEIVSNFDGYVCTMVNMDEVTPVQSVIVELDDKPVQMDTAEEYYIEIAPHQFQLITPIAKKMAQKYKIDVSTLIGSGEGGEITKNDVRHVIDQIEAAT</sequence>
<dbReference type="PANTHER" id="PTHR43178">
    <property type="entry name" value="DIHYDROLIPOAMIDE ACETYLTRANSFERASE COMPONENT OF PYRUVATE DEHYDROGENASE COMPLEX"/>
    <property type="match status" value="1"/>
</dbReference>
<dbReference type="InterPro" id="IPR050743">
    <property type="entry name" value="2-oxoacid_DH_E2_comp"/>
</dbReference>
<dbReference type="OrthoDB" id="9805770at2"/>
<comment type="similarity">
    <text evidence="2">Belongs to the 2-oxoacid dehydrogenase family.</text>
</comment>
<dbReference type="Proteomes" id="UP000294641">
    <property type="component" value="Unassembled WGS sequence"/>
</dbReference>
<dbReference type="GO" id="GO:0004742">
    <property type="term" value="F:dihydrolipoyllysine-residue acetyltransferase activity"/>
    <property type="evidence" value="ECO:0007669"/>
    <property type="project" value="UniProtKB-EC"/>
</dbReference>
<dbReference type="InterPro" id="IPR004167">
    <property type="entry name" value="PSBD"/>
</dbReference>
<dbReference type="GO" id="GO:0005737">
    <property type="term" value="C:cytoplasm"/>
    <property type="evidence" value="ECO:0007669"/>
    <property type="project" value="TreeGrafter"/>
</dbReference>